<evidence type="ECO:0000259" key="1">
    <source>
        <dbReference type="Pfam" id="PF12697"/>
    </source>
</evidence>
<dbReference type="PANTHER" id="PTHR43798:SF33">
    <property type="entry name" value="HYDROLASE, PUTATIVE (AFU_ORTHOLOGUE AFUA_2G14860)-RELATED"/>
    <property type="match status" value="1"/>
</dbReference>
<accession>A0A2J6S197</accession>
<dbReference type="GO" id="GO:0016020">
    <property type="term" value="C:membrane"/>
    <property type="evidence" value="ECO:0007669"/>
    <property type="project" value="TreeGrafter"/>
</dbReference>
<organism evidence="2 3">
    <name type="scientific">Hyaloscypha variabilis (strain UAMH 11265 / GT02V1 / F)</name>
    <name type="common">Meliniomyces variabilis</name>
    <dbReference type="NCBI Taxonomy" id="1149755"/>
    <lineage>
        <taxon>Eukaryota</taxon>
        <taxon>Fungi</taxon>
        <taxon>Dikarya</taxon>
        <taxon>Ascomycota</taxon>
        <taxon>Pezizomycotina</taxon>
        <taxon>Leotiomycetes</taxon>
        <taxon>Helotiales</taxon>
        <taxon>Hyaloscyphaceae</taxon>
        <taxon>Hyaloscypha</taxon>
        <taxon>Hyaloscypha variabilis</taxon>
    </lineage>
</organism>
<dbReference type="AlphaFoldDB" id="A0A2J6S197"/>
<name>A0A2J6S197_HYAVF</name>
<proteinExistence type="predicted"/>
<evidence type="ECO:0000313" key="3">
    <source>
        <dbReference type="Proteomes" id="UP000235786"/>
    </source>
</evidence>
<dbReference type="Proteomes" id="UP000235786">
    <property type="component" value="Unassembled WGS sequence"/>
</dbReference>
<evidence type="ECO:0000313" key="2">
    <source>
        <dbReference type="EMBL" id="PMD44544.1"/>
    </source>
</evidence>
<dbReference type="OrthoDB" id="284184at2759"/>
<gene>
    <name evidence="2" type="ORF">L207DRAFT_509264</name>
</gene>
<dbReference type="Gene3D" id="3.40.50.1820">
    <property type="entry name" value="alpha/beta hydrolase"/>
    <property type="match status" value="1"/>
</dbReference>
<dbReference type="InterPro" id="IPR000073">
    <property type="entry name" value="AB_hydrolase_1"/>
</dbReference>
<dbReference type="SUPFAM" id="SSF53474">
    <property type="entry name" value="alpha/beta-Hydrolases"/>
    <property type="match status" value="1"/>
</dbReference>
<reference evidence="2 3" key="1">
    <citation type="submission" date="2016-04" db="EMBL/GenBank/DDBJ databases">
        <title>A degradative enzymes factory behind the ericoid mycorrhizal symbiosis.</title>
        <authorList>
            <consortium name="DOE Joint Genome Institute"/>
            <person name="Martino E."/>
            <person name="Morin E."/>
            <person name="Grelet G."/>
            <person name="Kuo A."/>
            <person name="Kohler A."/>
            <person name="Daghino S."/>
            <person name="Barry K."/>
            <person name="Choi C."/>
            <person name="Cichocki N."/>
            <person name="Clum A."/>
            <person name="Copeland A."/>
            <person name="Hainaut M."/>
            <person name="Haridas S."/>
            <person name="Labutti K."/>
            <person name="Lindquist E."/>
            <person name="Lipzen A."/>
            <person name="Khouja H.-R."/>
            <person name="Murat C."/>
            <person name="Ohm R."/>
            <person name="Olson A."/>
            <person name="Spatafora J."/>
            <person name="Veneault-Fourrey C."/>
            <person name="Henrissat B."/>
            <person name="Grigoriev I."/>
            <person name="Martin F."/>
            <person name="Perotto S."/>
        </authorList>
    </citation>
    <scope>NUCLEOTIDE SEQUENCE [LARGE SCALE GENOMIC DNA]</scope>
    <source>
        <strain evidence="2 3">F</strain>
    </source>
</reference>
<protein>
    <submittedName>
        <fullName evidence="2">Alpha/beta-hydrolase</fullName>
    </submittedName>
</protein>
<sequence length="287" mass="31830">MEPKWQSKTLNHGIHALIAGQGTPIVLLPGWPQTAEAFSELLPLLSPHHTIYALDPPGLGDSAPSTTGYDTKTISQTLHSAISTEISGPYHLVGHDVGAWIAYAWASQFPSSLLSLSVLDSGIPGTVQFPFPLPYELNIKLWQFAFNRLPEIPEILTKGKERELLDWLFEMKSVYPERITREKRDRYVKCYEKEGGMSRGFAYYRAGDESAVQNQGFAEKRLGMPVLALGGEKAVGKGMLLAMEKLADKAVGGVIEDCGHYIMEEQPEEVAARLLEFWRGVKSEWVG</sequence>
<dbReference type="InterPro" id="IPR050266">
    <property type="entry name" value="AB_hydrolase_sf"/>
</dbReference>
<keyword evidence="2" id="KW-0378">Hydrolase</keyword>
<dbReference type="EMBL" id="KZ613941">
    <property type="protein sequence ID" value="PMD44544.1"/>
    <property type="molecule type" value="Genomic_DNA"/>
</dbReference>
<dbReference type="Pfam" id="PF12697">
    <property type="entry name" value="Abhydrolase_6"/>
    <property type="match status" value="1"/>
</dbReference>
<dbReference type="InterPro" id="IPR000639">
    <property type="entry name" value="Epox_hydrolase-like"/>
</dbReference>
<dbReference type="PANTHER" id="PTHR43798">
    <property type="entry name" value="MONOACYLGLYCEROL LIPASE"/>
    <property type="match status" value="1"/>
</dbReference>
<feature type="domain" description="AB hydrolase-1" evidence="1">
    <location>
        <begin position="25"/>
        <end position="272"/>
    </location>
</feature>
<dbReference type="STRING" id="1149755.A0A2J6S197"/>
<dbReference type="InterPro" id="IPR029058">
    <property type="entry name" value="AB_hydrolase_fold"/>
</dbReference>
<dbReference type="PRINTS" id="PR00412">
    <property type="entry name" value="EPOXHYDRLASE"/>
</dbReference>
<dbReference type="GO" id="GO:0016787">
    <property type="term" value="F:hydrolase activity"/>
    <property type="evidence" value="ECO:0007669"/>
    <property type="project" value="UniProtKB-KW"/>
</dbReference>
<keyword evidence="3" id="KW-1185">Reference proteome</keyword>